<accession>A0A0D2L868</accession>
<dbReference type="InterPro" id="IPR001680">
    <property type="entry name" value="WD40_rpt"/>
</dbReference>
<dbReference type="GeneID" id="25737792"/>
<dbReference type="InterPro" id="IPR052779">
    <property type="entry name" value="WDR62"/>
</dbReference>
<feature type="region of interest" description="Disordered" evidence="1">
    <location>
        <begin position="1"/>
        <end position="28"/>
    </location>
</feature>
<evidence type="ECO:0000313" key="3">
    <source>
        <dbReference type="Proteomes" id="UP000054498"/>
    </source>
</evidence>
<evidence type="ECO:0000256" key="1">
    <source>
        <dbReference type="SAM" id="MobiDB-lite"/>
    </source>
</evidence>
<dbReference type="InterPro" id="IPR011047">
    <property type="entry name" value="Quinoprotein_ADH-like_sf"/>
</dbReference>
<dbReference type="Gene3D" id="2.130.10.10">
    <property type="entry name" value="YVTN repeat-like/Quinoprotein amine dehydrogenase"/>
    <property type="match status" value="1"/>
</dbReference>
<dbReference type="RefSeq" id="XP_013902058.1">
    <property type="nucleotide sequence ID" value="XM_014046604.1"/>
</dbReference>
<name>A0A0D2L868_9CHLO</name>
<reference evidence="2 3" key="1">
    <citation type="journal article" date="2013" name="BMC Genomics">
        <title>Reconstruction of the lipid metabolism for the microalga Monoraphidium neglectum from its genome sequence reveals characteristics suitable for biofuel production.</title>
        <authorList>
            <person name="Bogen C."/>
            <person name="Al-Dilaimi A."/>
            <person name="Albersmeier A."/>
            <person name="Wichmann J."/>
            <person name="Grundmann M."/>
            <person name="Rupp O."/>
            <person name="Lauersen K.J."/>
            <person name="Blifernez-Klassen O."/>
            <person name="Kalinowski J."/>
            <person name="Goesmann A."/>
            <person name="Mussgnug J.H."/>
            <person name="Kruse O."/>
        </authorList>
    </citation>
    <scope>NUCLEOTIDE SEQUENCE [LARGE SCALE GENOMIC DNA]</scope>
    <source>
        <strain evidence="2 3">SAG 48.87</strain>
    </source>
</reference>
<dbReference type="PANTHER" id="PTHR45589">
    <property type="entry name" value="WD REPEAT DOMAIN 62, ISOFORM G"/>
    <property type="match status" value="1"/>
</dbReference>
<gene>
    <name evidence="2" type="ORF">MNEG_4915</name>
</gene>
<organism evidence="2 3">
    <name type="scientific">Monoraphidium neglectum</name>
    <dbReference type="NCBI Taxonomy" id="145388"/>
    <lineage>
        <taxon>Eukaryota</taxon>
        <taxon>Viridiplantae</taxon>
        <taxon>Chlorophyta</taxon>
        <taxon>core chlorophytes</taxon>
        <taxon>Chlorophyceae</taxon>
        <taxon>CS clade</taxon>
        <taxon>Sphaeropleales</taxon>
        <taxon>Selenastraceae</taxon>
        <taxon>Monoraphidium</taxon>
    </lineage>
</organism>
<dbReference type="SUPFAM" id="SSF50998">
    <property type="entry name" value="Quinoprotein alcohol dehydrogenase-like"/>
    <property type="match status" value="1"/>
</dbReference>
<keyword evidence="3" id="KW-1185">Reference proteome</keyword>
<dbReference type="InterPro" id="IPR015943">
    <property type="entry name" value="WD40/YVTN_repeat-like_dom_sf"/>
</dbReference>
<evidence type="ECO:0000313" key="2">
    <source>
        <dbReference type="EMBL" id="KIZ03039.1"/>
    </source>
</evidence>
<dbReference type="Proteomes" id="UP000054498">
    <property type="component" value="Unassembled WGS sequence"/>
</dbReference>
<dbReference type="AlphaFoldDB" id="A0A0D2L868"/>
<feature type="compositionally biased region" description="Polar residues" evidence="1">
    <location>
        <begin position="8"/>
        <end position="20"/>
    </location>
</feature>
<dbReference type="KEGG" id="mng:MNEG_4915"/>
<dbReference type="EMBL" id="KK100926">
    <property type="protein sequence ID" value="KIZ03039.1"/>
    <property type="molecule type" value="Genomic_DNA"/>
</dbReference>
<dbReference type="PANTHER" id="PTHR45589:SF1">
    <property type="entry name" value="WD REPEAT DOMAIN 62, ISOFORM G"/>
    <property type="match status" value="1"/>
</dbReference>
<sequence>MRDPGPRSNRTPGDPGNTQMGLDGGSTAAEQHVQIESVFGLSTPCAGTLALCPAPTAQQHLAAFPAGSCVVVYDTAARRQISVLRSQATSRPVAVVAWSPDGSHLVAGEAAGAGGAATVHIWNAESGACTQQLRGQHRHGVGSLCFSPDGKLLASTGASHDGQVCLWDWRSGQLLARQGLQGEAAAAVFTEDGLNLVAAGKGTYKVWAISEGSGSSGGAPLAAGARARGGGGGGLVLTSKPVTLKDHRAAAFVAVAAAPAPAGQLPGSCGVYALTAAGVLVLMRATARMPDKAVDLQVRSAEIMRHQPSNHTIHHASGQ</sequence>
<proteinExistence type="predicted"/>
<dbReference type="STRING" id="145388.A0A0D2L868"/>
<protein>
    <submittedName>
        <fullName evidence="2">Uncharacterized protein</fullName>
    </submittedName>
</protein>
<dbReference type="Pfam" id="PF00400">
    <property type="entry name" value="WD40"/>
    <property type="match status" value="2"/>
</dbReference>
<dbReference type="SMART" id="SM00320">
    <property type="entry name" value="WD40"/>
    <property type="match status" value="2"/>
</dbReference>
<dbReference type="OrthoDB" id="6154712at2759"/>